<reference evidence="1" key="2">
    <citation type="submission" date="2020-11" db="EMBL/GenBank/DDBJ databases">
        <authorList>
            <person name="McCartney M.A."/>
            <person name="Auch B."/>
            <person name="Kono T."/>
            <person name="Mallez S."/>
            <person name="Becker A."/>
            <person name="Gohl D.M."/>
            <person name="Silverstein K.A.T."/>
            <person name="Koren S."/>
            <person name="Bechman K.B."/>
            <person name="Herman A."/>
            <person name="Abrahante J.E."/>
            <person name="Garbe J."/>
        </authorList>
    </citation>
    <scope>NUCLEOTIDE SEQUENCE</scope>
    <source>
        <strain evidence="1">Duluth1</strain>
        <tissue evidence="1">Whole animal</tissue>
    </source>
</reference>
<dbReference type="AlphaFoldDB" id="A0A9D4JYC9"/>
<proteinExistence type="predicted"/>
<reference evidence="1" key="1">
    <citation type="journal article" date="2019" name="bioRxiv">
        <title>The Genome of the Zebra Mussel, Dreissena polymorpha: A Resource for Invasive Species Research.</title>
        <authorList>
            <person name="McCartney M.A."/>
            <person name="Auch B."/>
            <person name="Kono T."/>
            <person name="Mallez S."/>
            <person name="Zhang Y."/>
            <person name="Obille A."/>
            <person name="Becker A."/>
            <person name="Abrahante J.E."/>
            <person name="Garbe J."/>
            <person name="Badalamenti J.P."/>
            <person name="Herman A."/>
            <person name="Mangelson H."/>
            <person name="Liachko I."/>
            <person name="Sullivan S."/>
            <person name="Sone E.D."/>
            <person name="Koren S."/>
            <person name="Silverstein K.A.T."/>
            <person name="Beckman K.B."/>
            <person name="Gohl D.M."/>
        </authorList>
    </citation>
    <scope>NUCLEOTIDE SEQUENCE</scope>
    <source>
        <strain evidence="1">Duluth1</strain>
        <tissue evidence="1">Whole animal</tissue>
    </source>
</reference>
<organism evidence="1 2">
    <name type="scientific">Dreissena polymorpha</name>
    <name type="common">Zebra mussel</name>
    <name type="synonym">Mytilus polymorpha</name>
    <dbReference type="NCBI Taxonomy" id="45954"/>
    <lineage>
        <taxon>Eukaryota</taxon>
        <taxon>Metazoa</taxon>
        <taxon>Spiralia</taxon>
        <taxon>Lophotrochozoa</taxon>
        <taxon>Mollusca</taxon>
        <taxon>Bivalvia</taxon>
        <taxon>Autobranchia</taxon>
        <taxon>Heteroconchia</taxon>
        <taxon>Euheterodonta</taxon>
        <taxon>Imparidentia</taxon>
        <taxon>Neoheterodontei</taxon>
        <taxon>Myida</taxon>
        <taxon>Dreissenoidea</taxon>
        <taxon>Dreissenidae</taxon>
        <taxon>Dreissena</taxon>
    </lineage>
</organism>
<dbReference type="SUPFAM" id="SSF48452">
    <property type="entry name" value="TPR-like"/>
    <property type="match status" value="1"/>
</dbReference>
<dbReference type="Proteomes" id="UP000828390">
    <property type="component" value="Unassembled WGS sequence"/>
</dbReference>
<dbReference type="OrthoDB" id="6151876at2759"/>
<dbReference type="InterPro" id="IPR011990">
    <property type="entry name" value="TPR-like_helical_dom_sf"/>
</dbReference>
<evidence type="ECO:0000313" key="2">
    <source>
        <dbReference type="Proteomes" id="UP000828390"/>
    </source>
</evidence>
<name>A0A9D4JYC9_DREPO</name>
<keyword evidence="2" id="KW-1185">Reference proteome</keyword>
<accession>A0A9D4JYC9</accession>
<comment type="caution">
    <text evidence="1">The sequence shown here is derived from an EMBL/GenBank/DDBJ whole genome shotgun (WGS) entry which is preliminary data.</text>
</comment>
<gene>
    <name evidence="1" type="ORF">DPMN_131321</name>
</gene>
<protein>
    <submittedName>
        <fullName evidence="1">Uncharacterized protein</fullName>
    </submittedName>
</protein>
<dbReference type="EMBL" id="JAIWYP010000005">
    <property type="protein sequence ID" value="KAH3829325.1"/>
    <property type="molecule type" value="Genomic_DNA"/>
</dbReference>
<sequence length="405" mass="48007">MLRRFMTRRMCPHFTIEYVNLFDGKIERHGFPKLMDKLTNVIKSLRAKIEKIQMDSIGKTLNEQIARKNDIRTYCVNGSALLNYVFNILQEVTQWFYEIEFSLKPVNGRRALFANALTLVETYYRTPLEKYRKYDYALHTMMTRLASVVASAYLEQKAEGHEYNHDDMNSARQMYIQSLESDIIGNYMRYASFLFCNGKYNKACRYFNLIEQKIEEDKKSNLIYQFVVSPSETLALQIAKQSCEQSFKQKWSVCLMFRPEESMCVPDFLRCEMYRGRFMLSIYSKEDCICVPIEPYLYYLQYLTYRELHQDRKQSEALKKLSNFTKNIKPTILIPSHSESHGDIWLSFPYFDTSLNMLGHCFELEQKFELAWRTYTTSLQLLPDGNAAILHKTRLLWQVMQSLQT</sequence>
<evidence type="ECO:0000313" key="1">
    <source>
        <dbReference type="EMBL" id="KAH3829325.1"/>
    </source>
</evidence>